<evidence type="ECO:0000313" key="1">
    <source>
        <dbReference type="EMBL" id="KRL46180.1"/>
    </source>
</evidence>
<comment type="caution">
    <text evidence="1">The sequence shown here is derived from an EMBL/GenBank/DDBJ whole genome shotgun (WGS) entry which is preliminary data.</text>
</comment>
<dbReference type="AlphaFoldDB" id="A0A0R1QTS4"/>
<dbReference type="InterPro" id="IPR036388">
    <property type="entry name" value="WH-like_DNA-bd_sf"/>
</dbReference>
<reference evidence="1 2" key="1">
    <citation type="journal article" date="2015" name="Genome Announc.">
        <title>Expanding the biotechnology potential of lactobacilli through comparative genomics of 213 strains and associated genera.</title>
        <authorList>
            <person name="Sun Z."/>
            <person name="Harris H.M."/>
            <person name="McCann A."/>
            <person name="Guo C."/>
            <person name="Argimon S."/>
            <person name="Zhang W."/>
            <person name="Yang X."/>
            <person name="Jeffery I.B."/>
            <person name="Cooney J.C."/>
            <person name="Kagawa T.F."/>
            <person name="Liu W."/>
            <person name="Song Y."/>
            <person name="Salvetti E."/>
            <person name="Wrobel A."/>
            <person name="Rasinkangas P."/>
            <person name="Parkhill J."/>
            <person name="Rea M.C."/>
            <person name="O'Sullivan O."/>
            <person name="Ritari J."/>
            <person name="Douillard F.P."/>
            <person name="Paul Ross R."/>
            <person name="Yang R."/>
            <person name="Briner A.E."/>
            <person name="Felis G.E."/>
            <person name="de Vos W.M."/>
            <person name="Barrangou R."/>
            <person name="Klaenhammer T.R."/>
            <person name="Caufield P.W."/>
            <person name="Cui Y."/>
            <person name="Zhang H."/>
            <person name="O'Toole P.W."/>
        </authorList>
    </citation>
    <scope>NUCLEOTIDE SEQUENCE [LARGE SCALE GENOMIC DNA]</scope>
    <source>
        <strain evidence="1 2">DSM 13343</strain>
    </source>
</reference>
<organism evidence="1 2">
    <name type="scientific">Lacticaseibacillus manihotivorans DSM 13343 = JCM 12514</name>
    <dbReference type="NCBI Taxonomy" id="1423769"/>
    <lineage>
        <taxon>Bacteria</taxon>
        <taxon>Bacillati</taxon>
        <taxon>Bacillota</taxon>
        <taxon>Bacilli</taxon>
        <taxon>Lactobacillales</taxon>
        <taxon>Lactobacillaceae</taxon>
        <taxon>Lacticaseibacillus</taxon>
    </lineage>
</organism>
<proteinExistence type="predicted"/>
<keyword evidence="2" id="KW-1185">Reference proteome</keyword>
<dbReference type="PATRIC" id="fig|1423769.4.peg.542"/>
<dbReference type="EMBL" id="AZEU01000112">
    <property type="protein sequence ID" value="KRL46180.1"/>
    <property type="molecule type" value="Genomic_DNA"/>
</dbReference>
<protein>
    <submittedName>
        <fullName evidence="1">Uncharacterized protein</fullName>
    </submittedName>
</protein>
<gene>
    <name evidence="1" type="ORF">FD01_GL000509</name>
</gene>
<dbReference type="Proteomes" id="UP000051790">
    <property type="component" value="Unassembled WGS sequence"/>
</dbReference>
<dbReference type="RefSeq" id="WP_054715933.1">
    <property type="nucleotide sequence ID" value="NZ_AZEU01000112.1"/>
</dbReference>
<name>A0A0R1QTS4_9LACO</name>
<dbReference type="OrthoDB" id="2296243at2"/>
<evidence type="ECO:0000313" key="2">
    <source>
        <dbReference type="Proteomes" id="UP000051790"/>
    </source>
</evidence>
<dbReference type="SUPFAM" id="SSF46689">
    <property type="entry name" value="Homeodomain-like"/>
    <property type="match status" value="1"/>
</dbReference>
<sequence length="115" mass="12686">MSTVELKRYTVVNQEGEFLEADNLLLLPTWTNDLHTMWLTYSELEAQKVAHQSGGTACELSLMPLAADPKAAKHRGLPVAVQQQIVSLRAQGLTYRQIAALLNIAKSSVGNILKR</sequence>
<accession>A0A0R1QTS4</accession>
<dbReference type="Gene3D" id="1.10.10.10">
    <property type="entry name" value="Winged helix-like DNA-binding domain superfamily/Winged helix DNA-binding domain"/>
    <property type="match status" value="1"/>
</dbReference>
<dbReference type="InterPro" id="IPR009057">
    <property type="entry name" value="Homeodomain-like_sf"/>
</dbReference>
<dbReference type="Pfam" id="PF13384">
    <property type="entry name" value="HTH_23"/>
    <property type="match status" value="1"/>
</dbReference>